<evidence type="ECO:0000313" key="3">
    <source>
        <dbReference type="Proteomes" id="UP000006911"/>
    </source>
</evidence>
<dbReference type="HOGENOM" id="CLU_2110719_0_0_1"/>
<proteinExistence type="predicted"/>
<dbReference type="AlphaFoldDB" id="D5GA34"/>
<gene>
    <name evidence="2" type="ORF">GSTUM_00003550001</name>
</gene>
<dbReference type="KEGG" id="tml:GSTUM_00003550001"/>
<keyword evidence="3" id="KW-1185">Reference proteome</keyword>
<evidence type="ECO:0000313" key="2">
    <source>
        <dbReference type="EMBL" id="CAZ81377.1"/>
    </source>
</evidence>
<keyword evidence="1" id="KW-0472">Membrane</keyword>
<organism evidence="2 3">
    <name type="scientific">Tuber melanosporum (strain Mel28)</name>
    <name type="common">Perigord black truffle</name>
    <dbReference type="NCBI Taxonomy" id="656061"/>
    <lineage>
        <taxon>Eukaryota</taxon>
        <taxon>Fungi</taxon>
        <taxon>Dikarya</taxon>
        <taxon>Ascomycota</taxon>
        <taxon>Pezizomycotina</taxon>
        <taxon>Pezizomycetes</taxon>
        <taxon>Pezizales</taxon>
        <taxon>Tuberaceae</taxon>
        <taxon>Tuber</taxon>
    </lineage>
</organism>
<name>D5GA34_TUBMM</name>
<evidence type="ECO:0000256" key="1">
    <source>
        <dbReference type="SAM" id="Phobius"/>
    </source>
</evidence>
<dbReference type="RefSeq" id="XP_002837186.1">
    <property type="nucleotide sequence ID" value="XM_002837140.1"/>
</dbReference>
<accession>D5GA34</accession>
<reference evidence="2 3" key="1">
    <citation type="journal article" date="2010" name="Nature">
        <title>Perigord black truffle genome uncovers evolutionary origins and mechanisms of symbiosis.</title>
        <authorList>
            <person name="Martin F."/>
            <person name="Kohler A."/>
            <person name="Murat C."/>
            <person name="Balestrini R."/>
            <person name="Coutinho P.M."/>
            <person name="Jaillon O."/>
            <person name="Montanini B."/>
            <person name="Morin E."/>
            <person name="Noel B."/>
            <person name="Percudani R."/>
            <person name="Porcel B."/>
            <person name="Rubini A."/>
            <person name="Amicucci A."/>
            <person name="Amselem J."/>
            <person name="Anthouard V."/>
            <person name="Arcioni S."/>
            <person name="Artiguenave F."/>
            <person name="Aury J.M."/>
            <person name="Ballario P."/>
            <person name="Bolchi A."/>
            <person name="Brenna A."/>
            <person name="Brun A."/>
            <person name="Buee M."/>
            <person name="Cantarel B."/>
            <person name="Chevalier G."/>
            <person name="Couloux A."/>
            <person name="Da Silva C."/>
            <person name="Denoeud F."/>
            <person name="Duplessis S."/>
            <person name="Ghignone S."/>
            <person name="Hilselberger B."/>
            <person name="Iotti M."/>
            <person name="Marcais B."/>
            <person name="Mello A."/>
            <person name="Miranda M."/>
            <person name="Pacioni G."/>
            <person name="Quesneville H."/>
            <person name="Riccioni C."/>
            <person name="Ruotolo R."/>
            <person name="Splivallo R."/>
            <person name="Stocchi V."/>
            <person name="Tisserant E."/>
            <person name="Viscomi A.R."/>
            <person name="Zambonelli A."/>
            <person name="Zampieri E."/>
            <person name="Henrissat B."/>
            <person name="Lebrun M.H."/>
            <person name="Paolocci F."/>
            <person name="Bonfante P."/>
            <person name="Ottonello S."/>
            <person name="Wincker P."/>
        </authorList>
    </citation>
    <scope>NUCLEOTIDE SEQUENCE [LARGE SCALE GENOMIC DNA]</scope>
    <source>
        <strain evidence="2 3">Mel28</strain>
    </source>
</reference>
<dbReference type="EMBL" id="FN430071">
    <property type="protein sequence ID" value="CAZ81377.1"/>
    <property type="molecule type" value="Genomic_DNA"/>
</dbReference>
<protein>
    <submittedName>
        <fullName evidence="2">(Perigord truffle) hypothetical protein</fullName>
    </submittedName>
</protein>
<keyword evidence="1" id="KW-1133">Transmembrane helix</keyword>
<dbReference type="Proteomes" id="UP000006911">
    <property type="component" value="Unassembled WGS sequence"/>
</dbReference>
<feature type="transmembrane region" description="Helical" evidence="1">
    <location>
        <begin position="21"/>
        <end position="45"/>
    </location>
</feature>
<sequence length="115" mass="13579">MAPSQFFSSVSFVFLQEINGWRGWVQTLIFFLIPWIQCSPCFFFLPPHFFSNFLHTCCPVVFHICAMPYFLVILLLLLYHHRLLSIVFRGKKKVKFLTRCRKSLKPISGSLYPFP</sequence>
<dbReference type="InParanoid" id="D5GA34"/>
<dbReference type="GeneID" id="9187075"/>
<feature type="transmembrane region" description="Helical" evidence="1">
    <location>
        <begin position="60"/>
        <end position="79"/>
    </location>
</feature>
<keyword evidence="1" id="KW-0812">Transmembrane</keyword>